<dbReference type="EMBL" id="JAZDUA010000274">
    <property type="protein sequence ID" value="KAK7862455.1"/>
    <property type="molecule type" value="Genomic_DNA"/>
</dbReference>
<comment type="caution">
    <text evidence="1">The sequence shown here is derived from an EMBL/GenBank/DDBJ whole genome shotgun (WGS) entry which is preliminary data.</text>
</comment>
<keyword evidence="2" id="KW-1185">Reference proteome</keyword>
<protein>
    <submittedName>
        <fullName evidence="1">Uncharacterized protein</fullName>
    </submittedName>
</protein>
<evidence type="ECO:0000313" key="1">
    <source>
        <dbReference type="EMBL" id="KAK7862455.1"/>
    </source>
</evidence>
<evidence type="ECO:0000313" key="2">
    <source>
        <dbReference type="Proteomes" id="UP001378592"/>
    </source>
</evidence>
<accession>A0AAN9Z5J5</accession>
<dbReference type="AlphaFoldDB" id="A0AAN9Z5J5"/>
<dbReference type="Proteomes" id="UP001378592">
    <property type="component" value="Unassembled WGS sequence"/>
</dbReference>
<organism evidence="1 2">
    <name type="scientific">Gryllus longicercus</name>
    <dbReference type="NCBI Taxonomy" id="2509291"/>
    <lineage>
        <taxon>Eukaryota</taxon>
        <taxon>Metazoa</taxon>
        <taxon>Ecdysozoa</taxon>
        <taxon>Arthropoda</taxon>
        <taxon>Hexapoda</taxon>
        <taxon>Insecta</taxon>
        <taxon>Pterygota</taxon>
        <taxon>Neoptera</taxon>
        <taxon>Polyneoptera</taxon>
        <taxon>Orthoptera</taxon>
        <taxon>Ensifera</taxon>
        <taxon>Gryllidea</taxon>
        <taxon>Grylloidea</taxon>
        <taxon>Gryllidae</taxon>
        <taxon>Gryllinae</taxon>
        <taxon>Gryllus</taxon>
    </lineage>
</organism>
<gene>
    <name evidence="1" type="ORF">R5R35_001355</name>
</gene>
<reference evidence="1 2" key="1">
    <citation type="submission" date="2024-03" db="EMBL/GenBank/DDBJ databases">
        <title>The genome assembly and annotation of the cricket Gryllus longicercus Weissman &amp; Gray.</title>
        <authorList>
            <person name="Szrajer S."/>
            <person name="Gray D."/>
            <person name="Ylla G."/>
        </authorList>
    </citation>
    <scope>NUCLEOTIDE SEQUENCE [LARGE SCALE GENOMIC DNA]</scope>
    <source>
        <strain evidence="1">DAG 2021-001</strain>
        <tissue evidence="1">Whole body minus gut</tissue>
    </source>
</reference>
<name>A0AAN9Z5J5_9ORTH</name>
<sequence length="95" mass="10628">MDEIKVLDENDIKIEVKQEPIDPAEEEDCNFSEQGEPCTLSEIKEEDDEEDLMPPVGMFLAEVTIREVKQEEKDSAAMCNGTFQGSCALCVGELK</sequence>
<proteinExistence type="predicted"/>